<keyword evidence="1" id="KW-0472">Membrane</keyword>
<name>A0A5C0AWY5_9BURK</name>
<keyword evidence="3" id="KW-1185">Reference proteome</keyword>
<keyword evidence="1" id="KW-1133">Transmembrane helix</keyword>
<feature type="transmembrane region" description="Helical" evidence="1">
    <location>
        <begin position="44"/>
        <end position="71"/>
    </location>
</feature>
<organism evidence="2 3">
    <name type="scientific">Pigmentiphaga aceris</name>
    <dbReference type="NCBI Taxonomy" id="1940612"/>
    <lineage>
        <taxon>Bacteria</taxon>
        <taxon>Pseudomonadati</taxon>
        <taxon>Pseudomonadota</taxon>
        <taxon>Betaproteobacteria</taxon>
        <taxon>Burkholderiales</taxon>
        <taxon>Alcaligenaceae</taxon>
        <taxon>Pigmentiphaga</taxon>
    </lineage>
</organism>
<dbReference type="Pfam" id="PF07332">
    <property type="entry name" value="Phage_holin_3_6"/>
    <property type="match status" value="1"/>
</dbReference>
<reference evidence="2 3" key="1">
    <citation type="submission" date="2019-08" db="EMBL/GenBank/DDBJ databases">
        <title>Amphibian skin-associated Pigmentiphaga: genome sequence and occurrence across geography and hosts.</title>
        <authorList>
            <person name="Bletz M.C."/>
            <person name="Bunk B."/>
            <person name="Sproeer C."/>
            <person name="Biwer P."/>
            <person name="Reiter S."/>
            <person name="Rabemananjara F.C.E."/>
            <person name="Schulz S."/>
            <person name="Overmann J."/>
            <person name="Vences M."/>
        </authorList>
    </citation>
    <scope>NUCLEOTIDE SEQUENCE [LARGE SCALE GENOMIC DNA]</scope>
    <source>
        <strain evidence="2 3">Mada1488</strain>
    </source>
</reference>
<dbReference type="EMBL" id="CP043046">
    <property type="protein sequence ID" value="QEI05221.1"/>
    <property type="molecule type" value="Genomic_DNA"/>
</dbReference>
<proteinExistence type="predicted"/>
<gene>
    <name evidence="2" type="ORF">FXN63_04750</name>
</gene>
<sequence length="138" mass="14736">MTAPRHPLSGSLRALGATVIGILRTRLELLAVELAEEKNRLLTILLWALGGLLALAMGILMLSLLVVAAFWDTPNRLTALGVVAALYFLTGVGALLFVRKKVADAPFTFDETLAELERDRQALGAAADAPTPARRGHP</sequence>
<keyword evidence="1" id="KW-0812">Transmembrane</keyword>
<evidence type="ECO:0000313" key="3">
    <source>
        <dbReference type="Proteomes" id="UP000325161"/>
    </source>
</evidence>
<dbReference type="InterPro" id="IPR009937">
    <property type="entry name" value="Phage_holin_3_6"/>
</dbReference>
<dbReference type="AlphaFoldDB" id="A0A5C0AWY5"/>
<feature type="transmembrane region" description="Helical" evidence="1">
    <location>
        <begin position="77"/>
        <end position="98"/>
    </location>
</feature>
<dbReference type="KEGG" id="pacr:FXN63_04750"/>
<evidence type="ECO:0000256" key="1">
    <source>
        <dbReference type="SAM" id="Phobius"/>
    </source>
</evidence>
<evidence type="ECO:0008006" key="4">
    <source>
        <dbReference type="Google" id="ProtNLM"/>
    </source>
</evidence>
<accession>A0A5C0AWY5</accession>
<protein>
    <recommendedName>
        <fullName evidence="4">Phage holin family protein</fullName>
    </recommendedName>
</protein>
<dbReference type="Proteomes" id="UP000325161">
    <property type="component" value="Chromosome"/>
</dbReference>
<dbReference type="OrthoDB" id="198068at2"/>
<dbReference type="RefSeq" id="WP_148813319.1">
    <property type="nucleotide sequence ID" value="NZ_CP043046.1"/>
</dbReference>
<evidence type="ECO:0000313" key="2">
    <source>
        <dbReference type="EMBL" id="QEI05221.1"/>
    </source>
</evidence>